<sequence length="291" mass="33879">MSDNDLKRNVEELKEENEVLALGIQRTRLSIKRLKLEYSVLLERLEARLEIDPELSYENPLPTLESFKKELLTKPLKKTKSKSQKAKDRDPNLPKRPTNAYLLFCEVNKEKIRQSGTQDVTKALAEAWKNLSEEDRKPYYKLYSDDRERYKREMEIYTMNNENKKEAEIKSEDKTEDIKSENPSTKEASKEDIDIDIDDDEDDDDEDDEEDEDEEAEEDDEDEAEEDEEEEEEEEDQDEDQENGTQVEEDSNAAVVAEDDDDNNDNDNDDDNDNDNDGISDEISDVPASDI</sequence>
<feature type="DNA-binding region" description="HMG box" evidence="4">
    <location>
        <begin position="94"/>
        <end position="158"/>
    </location>
</feature>
<dbReference type="KEGG" id="vpo:Kpol_1045p57"/>
<dbReference type="GO" id="GO:0006338">
    <property type="term" value="P:chromatin remodeling"/>
    <property type="evidence" value="ECO:0007669"/>
    <property type="project" value="EnsemblFungi"/>
</dbReference>
<reference evidence="7 8" key="1">
    <citation type="journal article" date="2007" name="Proc. Natl. Acad. Sci. U.S.A.">
        <title>Independent sorting-out of thousands of duplicated gene pairs in two yeast species descended from a whole-genome duplication.</title>
        <authorList>
            <person name="Scannell D.R."/>
            <person name="Frank A.C."/>
            <person name="Conant G.C."/>
            <person name="Byrne K.P."/>
            <person name="Woolfit M."/>
            <person name="Wolfe K.H."/>
        </authorList>
    </citation>
    <scope>NUCLEOTIDE SEQUENCE [LARGE SCALE GENOMIC DNA]</scope>
    <source>
        <strain evidence="8">ATCC 22028 / DSM 70294 / BCRC 21397 / CBS 2163 / NBRC 10782 / NRRL Y-8283 / UCD 57-17</strain>
    </source>
</reference>
<dbReference type="PANTHER" id="PTHR48112:SF13">
    <property type="entry name" value="NON-HISTONE PROTEIN 10"/>
    <property type="match status" value="1"/>
</dbReference>
<dbReference type="InterPro" id="IPR036910">
    <property type="entry name" value="HMG_box_dom_sf"/>
</dbReference>
<dbReference type="GO" id="GO:0006302">
    <property type="term" value="P:double-strand break repair"/>
    <property type="evidence" value="ECO:0007669"/>
    <property type="project" value="EnsemblFungi"/>
</dbReference>
<dbReference type="FunCoup" id="A7TI63">
    <property type="interactions" value="194"/>
</dbReference>
<dbReference type="GO" id="GO:0031011">
    <property type="term" value="C:Ino80 complex"/>
    <property type="evidence" value="ECO:0007669"/>
    <property type="project" value="EnsemblFungi"/>
</dbReference>
<dbReference type="eggNOG" id="KOG0381">
    <property type="taxonomic scope" value="Eukaryota"/>
</dbReference>
<accession>A7TI63</accession>
<keyword evidence="8" id="KW-1185">Reference proteome</keyword>
<dbReference type="InterPro" id="IPR050342">
    <property type="entry name" value="HMGB"/>
</dbReference>
<dbReference type="InterPro" id="IPR056513">
    <property type="entry name" value="INO80F"/>
</dbReference>
<feature type="compositionally biased region" description="Basic residues" evidence="5">
    <location>
        <begin position="75"/>
        <end position="84"/>
    </location>
</feature>
<evidence type="ECO:0000256" key="5">
    <source>
        <dbReference type="SAM" id="MobiDB-lite"/>
    </source>
</evidence>
<dbReference type="GO" id="GO:0000722">
    <property type="term" value="P:telomere maintenance via recombination"/>
    <property type="evidence" value="ECO:0007669"/>
    <property type="project" value="EnsemblFungi"/>
</dbReference>
<feature type="region of interest" description="Disordered" evidence="5">
    <location>
        <begin position="156"/>
        <end position="291"/>
    </location>
</feature>
<name>A7TI63_VANPO</name>
<dbReference type="EMBL" id="DS480394">
    <property type="protein sequence ID" value="EDO18070.1"/>
    <property type="molecule type" value="Genomic_DNA"/>
</dbReference>
<dbReference type="PANTHER" id="PTHR48112">
    <property type="entry name" value="HIGH MOBILITY GROUP PROTEIN DSP1"/>
    <property type="match status" value="1"/>
</dbReference>
<keyword evidence="2 4" id="KW-0238">DNA-binding</keyword>
<dbReference type="InterPro" id="IPR009071">
    <property type="entry name" value="HMG_box_dom"/>
</dbReference>
<dbReference type="PROSITE" id="PS50118">
    <property type="entry name" value="HMG_BOX_2"/>
    <property type="match status" value="1"/>
</dbReference>
<evidence type="ECO:0000313" key="7">
    <source>
        <dbReference type="EMBL" id="EDO18070.1"/>
    </source>
</evidence>
<evidence type="ECO:0000256" key="1">
    <source>
        <dbReference type="ARBA" id="ARBA00004123"/>
    </source>
</evidence>
<dbReference type="InParanoid" id="A7TI63"/>
<organism evidence="8">
    <name type="scientific">Vanderwaltozyma polyspora (strain ATCC 22028 / DSM 70294 / BCRC 21397 / CBS 2163 / NBRC 10782 / NRRL Y-8283 / UCD 57-17)</name>
    <name type="common">Kluyveromyces polysporus</name>
    <dbReference type="NCBI Taxonomy" id="436907"/>
    <lineage>
        <taxon>Eukaryota</taxon>
        <taxon>Fungi</taxon>
        <taxon>Dikarya</taxon>
        <taxon>Ascomycota</taxon>
        <taxon>Saccharomycotina</taxon>
        <taxon>Saccharomycetes</taxon>
        <taxon>Saccharomycetales</taxon>
        <taxon>Saccharomycetaceae</taxon>
        <taxon>Vanderwaltozyma</taxon>
    </lineage>
</organism>
<evidence type="ECO:0000256" key="4">
    <source>
        <dbReference type="PROSITE-ProRule" id="PRU00267"/>
    </source>
</evidence>
<gene>
    <name evidence="7" type="ORF">Kpol_1045p57</name>
</gene>
<dbReference type="OrthoDB" id="10070927at2759"/>
<dbReference type="SUPFAM" id="SSF47095">
    <property type="entry name" value="HMG-box"/>
    <property type="match status" value="1"/>
</dbReference>
<protein>
    <recommendedName>
        <fullName evidence="6">HMG box domain-containing protein</fullName>
    </recommendedName>
</protein>
<feature type="compositionally biased region" description="Acidic residues" evidence="5">
    <location>
        <begin position="193"/>
        <end position="284"/>
    </location>
</feature>
<dbReference type="Pfam" id="PF24245">
    <property type="entry name" value="INO80F"/>
    <property type="match status" value="1"/>
</dbReference>
<evidence type="ECO:0000256" key="2">
    <source>
        <dbReference type="ARBA" id="ARBA00023125"/>
    </source>
</evidence>
<dbReference type="RefSeq" id="XP_001645928.1">
    <property type="nucleotide sequence ID" value="XM_001645878.1"/>
</dbReference>
<feature type="compositionally biased region" description="Basic and acidic residues" evidence="5">
    <location>
        <begin position="162"/>
        <end position="180"/>
    </location>
</feature>
<dbReference type="Pfam" id="PF00505">
    <property type="entry name" value="HMG_box"/>
    <property type="match status" value="1"/>
</dbReference>
<dbReference type="Proteomes" id="UP000000267">
    <property type="component" value="Unassembled WGS sequence"/>
</dbReference>
<dbReference type="GeneID" id="5546339"/>
<evidence type="ECO:0000313" key="8">
    <source>
        <dbReference type="Proteomes" id="UP000000267"/>
    </source>
</evidence>
<feature type="domain" description="HMG box" evidence="6">
    <location>
        <begin position="94"/>
        <end position="158"/>
    </location>
</feature>
<dbReference type="Gene3D" id="1.10.30.10">
    <property type="entry name" value="High mobility group box domain"/>
    <property type="match status" value="1"/>
</dbReference>
<dbReference type="AlphaFoldDB" id="A7TI63"/>
<feature type="region of interest" description="Disordered" evidence="5">
    <location>
        <begin position="75"/>
        <end position="97"/>
    </location>
</feature>
<dbReference type="STRING" id="436907.A7TI63"/>
<dbReference type="GO" id="GO:0000404">
    <property type="term" value="F:heteroduplex DNA loop binding"/>
    <property type="evidence" value="ECO:0007669"/>
    <property type="project" value="EnsemblFungi"/>
</dbReference>
<dbReference type="SMART" id="SM00398">
    <property type="entry name" value="HMG"/>
    <property type="match status" value="1"/>
</dbReference>
<evidence type="ECO:0000259" key="6">
    <source>
        <dbReference type="PROSITE" id="PS50118"/>
    </source>
</evidence>
<evidence type="ECO:0000256" key="3">
    <source>
        <dbReference type="ARBA" id="ARBA00023242"/>
    </source>
</evidence>
<dbReference type="PhylomeDB" id="A7TI63"/>
<dbReference type="OMA" id="IFCEMEK"/>
<dbReference type="GO" id="GO:0045027">
    <property type="term" value="F:DNA end binding"/>
    <property type="evidence" value="ECO:0007669"/>
    <property type="project" value="EnsemblFungi"/>
</dbReference>
<dbReference type="HOGENOM" id="CLU_066251_1_0_1"/>
<keyword evidence="3 4" id="KW-0539">Nucleus</keyword>
<comment type="subcellular location">
    <subcellularLocation>
        <location evidence="1">Nucleus</location>
    </subcellularLocation>
</comment>
<proteinExistence type="predicted"/>